<evidence type="ECO:0000313" key="1">
    <source>
        <dbReference type="EMBL" id="DAG01548.1"/>
    </source>
</evidence>
<dbReference type="EMBL" id="BK016194">
    <property type="protein sequence ID" value="DAG01548.1"/>
    <property type="molecule type" value="Genomic_DNA"/>
</dbReference>
<reference evidence="1" key="1">
    <citation type="journal article" date="2021" name="Proc. Natl. Acad. Sci. U.S.A.">
        <title>A Catalog of Tens of Thousands of Viruses from Human Metagenomes Reveals Hidden Associations with Chronic Diseases.</title>
        <authorList>
            <person name="Tisza M.J."/>
            <person name="Buck C.B."/>
        </authorList>
    </citation>
    <scope>NUCLEOTIDE SEQUENCE</scope>
    <source>
        <strain evidence="1">CtNHg2</strain>
    </source>
</reference>
<proteinExistence type="predicted"/>
<accession>A0A8S5V4C5</accession>
<organism evidence="1">
    <name type="scientific">Siphoviridae sp. ctNHg2</name>
    <dbReference type="NCBI Taxonomy" id="2825467"/>
    <lineage>
        <taxon>Viruses</taxon>
        <taxon>Duplodnaviria</taxon>
        <taxon>Heunggongvirae</taxon>
        <taxon>Uroviricota</taxon>
        <taxon>Caudoviricetes</taxon>
    </lineage>
</organism>
<protein>
    <submittedName>
        <fullName evidence="1">Uncharacterized protein</fullName>
    </submittedName>
</protein>
<sequence>MLLRFSHLIFNSFFCIFTSINSRESYWFIIPCKKF</sequence>
<name>A0A8S5V4C5_9CAUD</name>